<evidence type="ECO:0000256" key="1">
    <source>
        <dbReference type="PROSITE-ProRule" id="PRU00325"/>
    </source>
</evidence>
<protein>
    <recommendedName>
        <fullName evidence="3">SWIM-type domain-containing protein</fullName>
    </recommendedName>
</protein>
<feature type="compositionally biased region" description="Acidic residues" evidence="2">
    <location>
        <begin position="46"/>
        <end position="58"/>
    </location>
</feature>
<feature type="region of interest" description="Disordered" evidence="2">
    <location>
        <begin position="1"/>
        <end position="58"/>
    </location>
</feature>
<dbReference type="PROSITE" id="PS50966">
    <property type="entry name" value="ZF_SWIM"/>
    <property type="match status" value="1"/>
</dbReference>
<dbReference type="GO" id="GO:0008270">
    <property type="term" value="F:zinc ion binding"/>
    <property type="evidence" value="ECO:0007669"/>
    <property type="project" value="UniProtKB-KW"/>
</dbReference>
<feature type="domain" description="SWIM-type" evidence="3">
    <location>
        <begin position="120"/>
        <end position="166"/>
    </location>
</feature>
<keyword evidence="1" id="KW-0479">Metal-binding</keyword>
<organism evidence="4 5">
    <name type="scientific">Halogeometricum pallidum JCM 14848</name>
    <dbReference type="NCBI Taxonomy" id="1227487"/>
    <lineage>
        <taxon>Archaea</taxon>
        <taxon>Methanobacteriati</taxon>
        <taxon>Methanobacteriota</taxon>
        <taxon>Stenosarchaea group</taxon>
        <taxon>Halobacteria</taxon>
        <taxon>Halobacteriales</taxon>
        <taxon>Haloferacaceae</taxon>
        <taxon>Halogeometricum</taxon>
    </lineage>
</organism>
<comment type="caution">
    <text evidence="4">The sequence shown here is derived from an EMBL/GenBank/DDBJ whole genome shotgun (WGS) entry which is preliminary data.</text>
</comment>
<dbReference type="InterPro" id="IPR007527">
    <property type="entry name" value="Znf_SWIM"/>
</dbReference>
<name>M0D6U5_HALPD</name>
<dbReference type="PATRIC" id="fig|1227487.5.peg.2299"/>
<sequence>MGDDADGRDAADSDDDRDAAGDRADDGGAGVRSDGAGTEEVVAPDPDSDSDAESADDEAAVFAVPTETDSDRGTAWRRTLVRTGELTADVVDSLVSLHGSRGVRAVEAVSEGRVKRYRDFTVVVGYAEEYVVEDGGCTCKDSSYNLDPDEDDQRCWHVLAAAVAERIGEVDHHDMWYSDVREFI</sequence>
<proteinExistence type="predicted"/>
<gene>
    <name evidence="4" type="ORF">C474_11386</name>
</gene>
<feature type="compositionally biased region" description="Low complexity" evidence="2">
    <location>
        <begin position="31"/>
        <end position="45"/>
    </location>
</feature>
<dbReference type="AlphaFoldDB" id="M0D6U5"/>
<keyword evidence="5" id="KW-1185">Reference proteome</keyword>
<feature type="compositionally biased region" description="Basic and acidic residues" evidence="2">
    <location>
        <begin position="1"/>
        <end position="11"/>
    </location>
</feature>
<evidence type="ECO:0000313" key="4">
    <source>
        <dbReference type="EMBL" id="ELZ30412.1"/>
    </source>
</evidence>
<dbReference type="InParanoid" id="M0D6U5"/>
<dbReference type="eggNOG" id="arCOG01121">
    <property type="taxonomic scope" value="Archaea"/>
</dbReference>
<dbReference type="EMBL" id="AOIV01000025">
    <property type="protein sequence ID" value="ELZ30412.1"/>
    <property type="molecule type" value="Genomic_DNA"/>
</dbReference>
<dbReference type="Proteomes" id="UP000011513">
    <property type="component" value="Unassembled WGS sequence"/>
</dbReference>
<evidence type="ECO:0000259" key="3">
    <source>
        <dbReference type="PROSITE" id="PS50966"/>
    </source>
</evidence>
<reference evidence="4 5" key="1">
    <citation type="journal article" date="2014" name="PLoS Genet.">
        <title>Phylogenetically driven sequencing of extremely halophilic archaea reveals strategies for static and dynamic osmo-response.</title>
        <authorList>
            <person name="Becker E.A."/>
            <person name="Seitzer P.M."/>
            <person name="Tritt A."/>
            <person name="Larsen D."/>
            <person name="Krusor M."/>
            <person name="Yao A.I."/>
            <person name="Wu D."/>
            <person name="Madern D."/>
            <person name="Eisen J.A."/>
            <person name="Darling A.E."/>
            <person name="Facciotti M.T."/>
        </authorList>
    </citation>
    <scope>NUCLEOTIDE SEQUENCE [LARGE SCALE GENOMIC DNA]</scope>
    <source>
        <strain evidence="4 5">JCM 14848</strain>
    </source>
</reference>
<evidence type="ECO:0000256" key="2">
    <source>
        <dbReference type="SAM" id="MobiDB-lite"/>
    </source>
</evidence>
<keyword evidence="1" id="KW-0863">Zinc-finger</keyword>
<accession>M0D6U5</accession>
<evidence type="ECO:0000313" key="5">
    <source>
        <dbReference type="Proteomes" id="UP000011513"/>
    </source>
</evidence>
<keyword evidence="1" id="KW-0862">Zinc</keyword>